<dbReference type="InterPro" id="IPR033140">
    <property type="entry name" value="Lipase_GDXG_put_SER_AS"/>
</dbReference>
<dbReference type="SUPFAM" id="SSF53474">
    <property type="entry name" value="alpha/beta-Hydrolases"/>
    <property type="match status" value="1"/>
</dbReference>
<feature type="region of interest" description="Disordered" evidence="3">
    <location>
        <begin position="374"/>
        <end position="433"/>
    </location>
</feature>
<dbReference type="InterPro" id="IPR002168">
    <property type="entry name" value="Lipase_GDXG_HIS_AS"/>
</dbReference>
<dbReference type="InterPro" id="IPR029058">
    <property type="entry name" value="AB_hydrolase_fold"/>
</dbReference>
<proteinExistence type="inferred from homology"/>
<evidence type="ECO:0000313" key="5">
    <source>
        <dbReference type="Proteomes" id="UP000322225"/>
    </source>
</evidence>
<dbReference type="InterPro" id="IPR013094">
    <property type="entry name" value="AB_hydrolase_3"/>
</dbReference>
<evidence type="ECO:0000256" key="1">
    <source>
        <dbReference type="ARBA" id="ARBA00010515"/>
    </source>
</evidence>
<keyword evidence="5" id="KW-1185">Reference proteome</keyword>
<evidence type="ECO:0000313" key="4">
    <source>
        <dbReference type="EMBL" id="WWD17016.1"/>
    </source>
</evidence>
<dbReference type="RefSeq" id="XP_031859500.1">
    <property type="nucleotide sequence ID" value="XM_032006287.1"/>
</dbReference>
<dbReference type="AlphaFoldDB" id="A0A5M6BXD4"/>
<feature type="compositionally biased region" description="Basic residues" evidence="3">
    <location>
        <begin position="1041"/>
        <end position="1050"/>
    </location>
</feature>
<evidence type="ECO:0000256" key="3">
    <source>
        <dbReference type="SAM" id="MobiDB-lite"/>
    </source>
</evidence>
<feature type="compositionally biased region" description="Polar residues" evidence="3">
    <location>
        <begin position="641"/>
        <end position="672"/>
    </location>
</feature>
<dbReference type="Pfam" id="PF07859">
    <property type="entry name" value="Abhydrolase_3"/>
    <property type="match status" value="1"/>
</dbReference>
<feature type="region of interest" description="Disordered" evidence="3">
    <location>
        <begin position="625"/>
        <end position="783"/>
    </location>
</feature>
<feature type="region of interest" description="Disordered" evidence="3">
    <location>
        <begin position="1011"/>
        <end position="1061"/>
    </location>
</feature>
<dbReference type="KEGG" id="ksn:43590444"/>
<dbReference type="Gene3D" id="3.40.50.1820">
    <property type="entry name" value="alpha/beta hydrolase"/>
    <property type="match status" value="2"/>
</dbReference>
<gene>
    <name evidence="4" type="ORF">CI109_101452</name>
</gene>
<dbReference type="PANTHER" id="PTHR48081:SF5">
    <property type="entry name" value="ALPHA_BETA HYDROLASE FOLD-3 DOMAIN-CONTAINING PROTEIN"/>
    <property type="match status" value="1"/>
</dbReference>
<dbReference type="OrthoDB" id="1662883at2759"/>
<dbReference type="PROSITE" id="PS01174">
    <property type="entry name" value="LIPASE_GDXG_SER"/>
    <property type="match status" value="1"/>
</dbReference>
<dbReference type="Proteomes" id="UP000322225">
    <property type="component" value="Chromosome 3"/>
</dbReference>
<dbReference type="PANTHER" id="PTHR48081">
    <property type="entry name" value="AB HYDROLASE SUPERFAMILY PROTEIN C4A8.06C"/>
    <property type="match status" value="1"/>
</dbReference>
<organism evidence="4 5">
    <name type="scientific">Kwoniella shandongensis</name>
    <dbReference type="NCBI Taxonomy" id="1734106"/>
    <lineage>
        <taxon>Eukaryota</taxon>
        <taxon>Fungi</taxon>
        <taxon>Dikarya</taxon>
        <taxon>Basidiomycota</taxon>
        <taxon>Agaricomycotina</taxon>
        <taxon>Tremellomycetes</taxon>
        <taxon>Tremellales</taxon>
        <taxon>Cryptococcaceae</taxon>
        <taxon>Kwoniella</taxon>
    </lineage>
</organism>
<dbReference type="InterPro" id="IPR050300">
    <property type="entry name" value="GDXG_lipolytic_enzyme"/>
</dbReference>
<feature type="compositionally biased region" description="Low complexity" evidence="3">
    <location>
        <begin position="716"/>
        <end position="732"/>
    </location>
</feature>
<evidence type="ECO:0000256" key="2">
    <source>
        <dbReference type="ARBA" id="ARBA00022801"/>
    </source>
</evidence>
<reference evidence="4" key="1">
    <citation type="submission" date="2017-08" db="EMBL/GenBank/DDBJ databases">
        <authorList>
            <person name="Cuomo C."/>
            <person name="Billmyre B."/>
            <person name="Heitman J."/>
        </authorList>
    </citation>
    <scope>NUCLEOTIDE SEQUENCE</scope>
    <source>
        <strain evidence="4">CBS 12478</strain>
    </source>
</reference>
<dbReference type="EMBL" id="CP144053">
    <property type="protein sequence ID" value="WWD17016.1"/>
    <property type="molecule type" value="Genomic_DNA"/>
</dbReference>
<dbReference type="PROSITE" id="PS01173">
    <property type="entry name" value="LIPASE_GDXG_HIS"/>
    <property type="match status" value="1"/>
</dbReference>
<reference evidence="4" key="2">
    <citation type="submission" date="2024-01" db="EMBL/GenBank/DDBJ databases">
        <title>Comparative genomics of Cryptococcus and Kwoniella reveals pathogenesis evolution and contrasting modes of karyotype evolution via chromosome fusion or intercentromeric recombination.</title>
        <authorList>
            <person name="Coelho M.A."/>
            <person name="David-Palma M."/>
            <person name="Shea T."/>
            <person name="Bowers K."/>
            <person name="McGinley-Smith S."/>
            <person name="Mohammad A.W."/>
            <person name="Gnirke A."/>
            <person name="Yurkov A.M."/>
            <person name="Nowrousian M."/>
            <person name="Sun S."/>
            <person name="Cuomo C.A."/>
            <person name="Heitman J."/>
        </authorList>
    </citation>
    <scope>NUCLEOTIDE SEQUENCE</scope>
    <source>
        <strain evidence="4">CBS 12478</strain>
    </source>
</reference>
<accession>A0A5M6BXD4</accession>
<feature type="region of interest" description="Disordered" evidence="3">
    <location>
        <begin position="321"/>
        <end position="362"/>
    </location>
</feature>
<feature type="compositionally biased region" description="Acidic residues" evidence="3">
    <location>
        <begin position="908"/>
        <end position="927"/>
    </location>
</feature>
<keyword evidence="2" id="KW-0378">Hydrolase</keyword>
<feature type="compositionally biased region" description="Basic and acidic residues" evidence="3">
    <location>
        <begin position="1011"/>
        <end position="1027"/>
    </location>
</feature>
<sequence length="1061" mass="117054">MPDLLTPQALAAAGPIVLETLIKHFLGPKSGPDKNKAKDDLMYDEAFTIVKTFLEIATKHPVAALQRFGQVRTPSPPWVALYHVLIPAYSLNAAAEFLIKAFGGEEMAYKIAGGTKWWQVRAGQGVEGEWIVMKKDWKEVVEVEKREREQRAKGAKTGNDHTADEDDGFRPEMDRLRCMLYIHGGAYYWGSINSHRYTIWRYARKMHGRCFAVNYRKAPQYPFPCAIHDCLAAYIYLTNPPPGAEHRPVDPKSIIIAGDSAGGGLVLALLQILRDTEGLELPAGAVLISPWSDLTHSFPSILENTATDIIPPYSFIHKPSSLWPPPPPVLTEQVQSRLRSRVREAVSRLQHGHGHSDPEDEHRYSADLQHVDSHVPTVGAPSHIPDKLKTSAPGGGLKQSDDQSESDLHPLADKGEAKHPEPHGEPTSKPCRANPAMIFQNLAQRSENETRPTTLAQCTTPLYLDVKGKQVEVDTQIQIYATNAQLCHPFVSPVLGYMGGLPPLYIECGDAEVLRDEIIYLAHKAAHPNDYPIREDVKAMLPSLQGIEKKHGPTDVHLQVYDGVCHVLPLFSMTKPSRGVFRAISSFARYVTPSAPGSLYISRSRYPTAGASIGDTIGDTIENNGFNTDKKSLPTTPIIGGSSSPTKKSLEITLTSEPAAMTPQSSTRTSQKPELDVVNLGEPVPIVESPVSSEPSHHTRLEASATKPDLNRDRSTVSSGSTPSGSSTPNNGLESLSFENRGEKAGSTQPSGDDAGPRFDEEIDGVDDSRAKKGEAGWPGVYRGPNPFNDHMIRERVSTTGVIRPLEPVTELSAFKMPADEIGFIKEGPAMRYLNGQALWDKKYRRVRERVEKKREMNLREARGEGRHLGKLWETKIHEGRGSVQAKNKGKEKLVRGKGKSATTQHEEESDEFEDDVDTNGEEEGEGEERNDILDQSWSWTWALNGEAPPPGAIVSRRDFAEARKLALMADRLDSVHSTPLHGLSIWVGLAAFFTNSSERNKATEMLKLANEEKKRESGETKGRNWLDDGDTTDGTDSGKRDKKGGKKVLNRLFSFGKKHE</sequence>
<protein>
    <submittedName>
        <fullName evidence="4">Uncharacterized protein</fullName>
    </submittedName>
</protein>
<dbReference type="GeneID" id="43590444"/>
<name>A0A5M6BXD4_9TREE</name>
<feature type="compositionally biased region" description="Low complexity" evidence="3">
    <location>
        <begin position="682"/>
        <end position="694"/>
    </location>
</feature>
<dbReference type="GO" id="GO:0016787">
    <property type="term" value="F:hydrolase activity"/>
    <property type="evidence" value="ECO:0007669"/>
    <property type="project" value="UniProtKB-KW"/>
</dbReference>
<feature type="compositionally biased region" description="Basic and acidic residues" evidence="3">
    <location>
        <begin position="406"/>
        <end position="426"/>
    </location>
</feature>
<comment type="similarity">
    <text evidence="1">Belongs to the 'GDXG' lipolytic enzyme family.</text>
</comment>
<feature type="region of interest" description="Disordered" evidence="3">
    <location>
        <begin position="877"/>
        <end position="932"/>
    </location>
</feature>
<feature type="region of interest" description="Disordered" evidence="3">
    <location>
        <begin position="147"/>
        <end position="167"/>
    </location>
</feature>